<feature type="compositionally biased region" description="Basic residues" evidence="1">
    <location>
        <begin position="1"/>
        <end position="14"/>
    </location>
</feature>
<dbReference type="AlphaFoldDB" id="A0A6G1JKU4"/>
<dbReference type="Proteomes" id="UP000799291">
    <property type="component" value="Unassembled WGS sequence"/>
</dbReference>
<protein>
    <submittedName>
        <fullName evidence="2">Uncharacterized protein</fullName>
    </submittedName>
</protein>
<evidence type="ECO:0000313" key="3">
    <source>
        <dbReference type="Proteomes" id="UP000799291"/>
    </source>
</evidence>
<organism evidence="2 3">
    <name type="scientific">Lentithecium fluviatile CBS 122367</name>
    <dbReference type="NCBI Taxonomy" id="1168545"/>
    <lineage>
        <taxon>Eukaryota</taxon>
        <taxon>Fungi</taxon>
        <taxon>Dikarya</taxon>
        <taxon>Ascomycota</taxon>
        <taxon>Pezizomycotina</taxon>
        <taxon>Dothideomycetes</taxon>
        <taxon>Pleosporomycetidae</taxon>
        <taxon>Pleosporales</taxon>
        <taxon>Massarineae</taxon>
        <taxon>Lentitheciaceae</taxon>
        <taxon>Lentithecium</taxon>
    </lineage>
</organism>
<evidence type="ECO:0000256" key="1">
    <source>
        <dbReference type="SAM" id="MobiDB-lite"/>
    </source>
</evidence>
<gene>
    <name evidence="2" type="ORF">K458DRAFT_426479</name>
</gene>
<name>A0A6G1JKU4_9PLEO</name>
<feature type="compositionally biased region" description="Low complexity" evidence="1">
    <location>
        <begin position="288"/>
        <end position="300"/>
    </location>
</feature>
<feature type="compositionally biased region" description="Low complexity" evidence="1">
    <location>
        <begin position="53"/>
        <end position="63"/>
    </location>
</feature>
<dbReference type="PANTHER" id="PTHR38703">
    <property type="entry name" value="CHROMOSOME 8, WHOLE GENOME SHOTGUN SEQUENCE"/>
    <property type="match status" value="1"/>
</dbReference>
<feature type="region of interest" description="Disordered" evidence="1">
    <location>
        <begin position="233"/>
        <end position="305"/>
    </location>
</feature>
<feature type="compositionally biased region" description="Basic and acidic residues" evidence="1">
    <location>
        <begin position="238"/>
        <end position="266"/>
    </location>
</feature>
<reference evidence="2" key="1">
    <citation type="journal article" date="2020" name="Stud. Mycol.">
        <title>101 Dothideomycetes genomes: a test case for predicting lifestyles and emergence of pathogens.</title>
        <authorList>
            <person name="Haridas S."/>
            <person name="Albert R."/>
            <person name="Binder M."/>
            <person name="Bloem J."/>
            <person name="Labutti K."/>
            <person name="Salamov A."/>
            <person name="Andreopoulos B."/>
            <person name="Baker S."/>
            <person name="Barry K."/>
            <person name="Bills G."/>
            <person name="Bluhm B."/>
            <person name="Cannon C."/>
            <person name="Castanera R."/>
            <person name="Culley D."/>
            <person name="Daum C."/>
            <person name="Ezra D."/>
            <person name="Gonzalez J."/>
            <person name="Henrissat B."/>
            <person name="Kuo A."/>
            <person name="Liang C."/>
            <person name="Lipzen A."/>
            <person name="Lutzoni F."/>
            <person name="Magnuson J."/>
            <person name="Mondo S."/>
            <person name="Nolan M."/>
            <person name="Ohm R."/>
            <person name="Pangilinan J."/>
            <person name="Park H.-J."/>
            <person name="Ramirez L."/>
            <person name="Alfaro M."/>
            <person name="Sun H."/>
            <person name="Tritt A."/>
            <person name="Yoshinaga Y."/>
            <person name="Zwiers L.-H."/>
            <person name="Turgeon B."/>
            <person name="Goodwin S."/>
            <person name="Spatafora J."/>
            <person name="Crous P."/>
            <person name="Grigoriev I."/>
        </authorList>
    </citation>
    <scope>NUCLEOTIDE SEQUENCE</scope>
    <source>
        <strain evidence="2">CBS 122367</strain>
    </source>
</reference>
<feature type="region of interest" description="Disordered" evidence="1">
    <location>
        <begin position="179"/>
        <end position="208"/>
    </location>
</feature>
<keyword evidence="3" id="KW-1185">Reference proteome</keyword>
<feature type="region of interest" description="Disordered" evidence="1">
    <location>
        <begin position="525"/>
        <end position="552"/>
    </location>
</feature>
<dbReference type="OrthoDB" id="5325276at2759"/>
<proteinExistence type="predicted"/>
<dbReference type="EMBL" id="MU005570">
    <property type="protein sequence ID" value="KAF2691106.1"/>
    <property type="molecule type" value="Genomic_DNA"/>
</dbReference>
<feature type="region of interest" description="Disordered" evidence="1">
    <location>
        <begin position="1"/>
        <end position="102"/>
    </location>
</feature>
<dbReference type="PANTHER" id="PTHR38703:SF1">
    <property type="entry name" value="ALLERGEN"/>
    <property type="match status" value="1"/>
</dbReference>
<evidence type="ECO:0000313" key="2">
    <source>
        <dbReference type="EMBL" id="KAF2691106.1"/>
    </source>
</evidence>
<accession>A0A6G1JKU4</accession>
<sequence length="552" mass="61575">MQRRLKSLLRRSTSHKRDDQPPQAERTSGGSTPDGRHGSTTSRIRDRVSTAFSSEASSRGGSSQHESRSESLQRPYSFSNEPTIASTDYGMPSPEDIDGSVADDYSAYLPALSSQGDVSRDSRYMSLGGDSRHRIGASEMKYSEDIADRNIDMYGSSSRHGSLPSQNDVEVVNGSINHAENSAQGKQVGMKAAPRKGSEGNYSMGSVGSPRSIGSIGSVARYALGTGIPTEGGLIDSIRPHQESSHKSHYNRKDWPSRVARNDLRRSWQRRKPRGCSDDDLPRTRQASTQGSSHSSQSGEEPSRHDHDLIDLRSAVMDGQEEFDSYDGPMSLDLDGVINISSTEDVDKSTRFAPAVTHEVVKPHEHHVREEQIYREIHNYDVYHRIQPVSQTEILPSRHFIHDADGNLVEITEDQIPERTGEFQSWYIGKKETPAFEPTLRFPRIKEPEVVSDIKYMTPEGFERRETTIVHPPELEDMSGYGGPVVPIEFYHDDPRSPAEERQRRNKALNYLGDSQLLTLRELEEALPTKAGAEDMKTEPDGKNETAPDTRA</sequence>
<feature type="compositionally biased region" description="Basic and acidic residues" evidence="1">
    <location>
        <begin position="532"/>
        <end position="552"/>
    </location>
</feature>
<feature type="compositionally biased region" description="Polar residues" evidence="1">
    <location>
        <begin position="72"/>
        <end position="86"/>
    </location>
</feature>